<organism evidence="1 2">
    <name type="scientific">Daphnia magna</name>
    <dbReference type="NCBI Taxonomy" id="35525"/>
    <lineage>
        <taxon>Eukaryota</taxon>
        <taxon>Metazoa</taxon>
        <taxon>Ecdysozoa</taxon>
        <taxon>Arthropoda</taxon>
        <taxon>Crustacea</taxon>
        <taxon>Branchiopoda</taxon>
        <taxon>Diplostraca</taxon>
        <taxon>Cladocera</taxon>
        <taxon>Anomopoda</taxon>
        <taxon>Daphniidae</taxon>
        <taxon>Daphnia</taxon>
    </lineage>
</organism>
<proteinExistence type="predicted"/>
<gene>
    <name evidence="1" type="ORF">APZ42_026038</name>
</gene>
<evidence type="ECO:0000313" key="2">
    <source>
        <dbReference type="Proteomes" id="UP000076858"/>
    </source>
</evidence>
<evidence type="ECO:0000313" key="1">
    <source>
        <dbReference type="EMBL" id="KZS09682.1"/>
    </source>
</evidence>
<reference evidence="1 2" key="1">
    <citation type="submission" date="2016-03" db="EMBL/GenBank/DDBJ databases">
        <title>EvidentialGene: Evidence-directed Construction of Genes on Genomes.</title>
        <authorList>
            <person name="Gilbert D.G."/>
            <person name="Choi J.-H."/>
            <person name="Mockaitis K."/>
            <person name="Colbourne J."/>
            <person name="Pfrender M."/>
        </authorList>
    </citation>
    <scope>NUCLEOTIDE SEQUENCE [LARGE SCALE GENOMIC DNA]</scope>
    <source>
        <strain evidence="1 2">Xinb3</strain>
        <tissue evidence="1">Complete organism</tissue>
    </source>
</reference>
<name>A0A164SJ78_9CRUS</name>
<keyword evidence="2" id="KW-1185">Reference proteome</keyword>
<sequence length="94" mass="10660">MNIFLATENGKRFRRHLEKLSSCFPLFTGIHVPNWTTDSPLFHVGTDDNPASFEESSTFLESILRDVQEEYHSPPSTAMIPELAKRSSAVEFVC</sequence>
<comment type="caution">
    <text evidence="1">The sequence shown here is derived from an EMBL/GenBank/DDBJ whole genome shotgun (WGS) entry which is preliminary data.</text>
</comment>
<dbReference type="EMBL" id="LRGB01002007">
    <property type="protein sequence ID" value="KZS09682.1"/>
    <property type="molecule type" value="Genomic_DNA"/>
</dbReference>
<dbReference type="OrthoDB" id="5987030at2759"/>
<dbReference type="AlphaFoldDB" id="A0A164SJ78"/>
<dbReference type="Proteomes" id="UP000076858">
    <property type="component" value="Unassembled WGS sequence"/>
</dbReference>
<protein>
    <submittedName>
        <fullName evidence="1">Uncharacterized protein</fullName>
    </submittedName>
</protein>
<accession>A0A164SJ78</accession>